<dbReference type="STRING" id="225324.SAMN02745126_06274"/>
<dbReference type="EMBL" id="FUWJ01000018">
    <property type="protein sequence ID" value="SKA39891.1"/>
    <property type="molecule type" value="Genomic_DNA"/>
</dbReference>
<dbReference type="PANTHER" id="PTHR35936">
    <property type="entry name" value="MEMBRANE-BOUND LYTIC MUREIN TRANSGLYCOSYLASE F"/>
    <property type="match status" value="1"/>
</dbReference>
<dbReference type="SUPFAM" id="SSF53850">
    <property type="entry name" value="Periplasmic binding protein-like II"/>
    <property type="match status" value="1"/>
</dbReference>
<evidence type="ECO:0000259" key="3">
    <source>
        <dbReference type="SMART" id="SM00062"/>
    </source>
</evidence>
<gene>
    <name evidence="4" type="ORF">SAMN02745126_06274</name>
</gene>
<protein>
    <submittedName>
        <fullName evidence="4">Polar amino acid transport system substrate-binding protein</fullName>
    </submittedName>
</protein>
<dbReference type="OrthoDB" id="6955767at2"/>
<dbReference type="AlphaFoldDB" id="A0A1T4TI11"/>
<dbReference type="RefSeq" id="WP_085938007.1">
    <property type="nucleotide sequence ID" value="NZ_FUWJ01000018.1"/>
</dbReference>
<name>A0A1T4TI11_9HYPH</name>
<accession>A0A1T4TI11</accession>
<evidence type="ECO:0000256" key="2">
    <source>
        <dbReference type="SAM" id="SignalP"/>
    </source>
</evidence>
<dbReference type="Pfam" id="PF00497">
    <property type="entry name" value="SBP_bac_3"/>
    <property type="match status" value="1"/>
</dbReference>
<feature type="chain" id="PRO_5012617275" evidence="2">
    <location>
        <begin position="22"/>
        <end position="265"/>
    </location>
</feature>
<dbReference type="SMART" id="SM00062">
    <property type="entry name" value="PBPb"/>
    <property type="match status" value="1"/>
</dbReference>
<organism evidence="4 5">
    <name type="scientific">Enhydrobacter aerosaccus</name>
    <dbReference type="NCBI Taxonomy" id="225324"/>
    <lineage>
        <taxon>Bacteria</taxon>
        <taxon>Pseudomonadati</taxon>
        <taxon>Pseudomonadota</taxon>
        <taxon>Alphaproteobacteria</taxon>
        <taxon>Hyphomicrobiales</taxon>
        <taxon>Enhydrobacter</taxon>
    </lineage>
</organism>
<dbReference type="InterPro" id="IPR001638">
    <property type="entry name" value="Solute-binding_3/MltF_N"/>
</dbReference>
<dbReference type="Proteomes" id="UP000190092">
    <property type="component" value="Unassembled WGS sequence"/>
</dbReference>
<feature type="domain" description="Solute-binding protein family 3/N-terminal" evidence="3">
    <location>
        <begin position="35"/>
        <end position="253"/>
    </location>
</feature>
<dbReference type="PANTHER" id="PTHR35936:SF17">
    <property type="entry name" value="ARGININE-BINDING EXTRACELLULAR PROTEIN ARTP"/>
    <property type="match status" value="1"/>
</dbReference>
<keyword evidence="1 2" id="KW-0732">Signal</keyword>
<feature type="signal peptide" evidence="2">
    <location>
        <begin position="1"/>
        <end position="21"/>
    </location>
</feature>
<evidence type="ECO:0000256" key="1">
    <source>
        <dbReference type="ARBA" id="ARBA00022729"/>
    </source>
</evidence>
<evidence type="ECO:0000313" key="4">
    <source>
        <dbReference type="EMBL" id="SKA39891.1"/>
    </source>
</evidence>
<dbReference type="Gene3D" id="3.40.190.10">
    <property type="entry name" value="Periplasmic binding protein-like II"/>
    <property type="match status" value="2"/>
</dbReference>
<keyword evidence="5" id="KW-1185">Reference proteome</keyword>
<sequence length="265" mass="27676">MRLATLLAAILLLSIGPAARAADPAVLKELAPTGKLRVGVAYGPVPTPVFVVKQADGTVRGVTYDLGVALARSLGVPVEVVAKPNTGDLTEACANGSIDIGFMPADEERRKRVDFSPPYFTIESTYLVTAASGIRTMTEVDRPDVTVVGITGTATVRAAGRSLKAAKIVTVPSVDEAMAMMKAGTVQAFALTHDSLPPLQKTLSGSRILEGAYLTVGVAIGVQKNKPAALAYVSNFVERAKRDGLLRRAFDAAGLQDLPIAPPAR</sequence>
<reference evidence="5" key="1">
    <citation type="submission" date="2017-02" db="EMBL/GenBank/DDBJ databases">
        <authorList>
            <person name="Varghese N."/>
            <person name="Submissions S."/>
        </authorList>
    </citation>
    <scope>NUCLEOTIDE SEQUENCE [LARGE SCALE GENOMIC DNA]</scope>
    <source>
        <strain evidence="5">ATCC 27094</strain>
    </source>
</reference>
<evidence type="ECO:0000313" key="5">
    <source>
        <dbReference type="Proteomes" id="UP000190092"/>
    </source>
</evidence>
<proteinExistence type="predicted"/>